<keyword evidence="3" id="KW-1185">Reference proteome</keyword>
<dbReference type="PANTHER" id="PTHR31286:SF178">
    <property type="entry name" value="DUF4283 DOMAIN-CONTAINING PROTEIN"/>
    <property type="match status" value="1"/>
</dbReference>
<evidence type="ECO:0000259" key="1">
    <source>
        <dbReference type="Pfam" id="PF14111"/>
    </source>
</evidence>
<dbReference type="AlphaFoldDB" id="A0A1R3IWX4"/>
<feature type="domain" description="DUF4283" evidence="1">
    <location>
        <begin position="18"/>
        <end position="99"/>
    </location>
</feature>
<dbReference type="EMBL" id="AWUE01017420">
    <property type="protein sequence ID" value="OMO87082.1"/>
    <property type="molecule type" value="Genomic_DNA"/>
</dbReference>
<dbReference type="Pfam" id="PF14111">
    <property type="entry name" value="DUF4283"/>
    <property type="match status" value="1"/>
</dbReference>
<dbReference type="Proteomes" id="UP000187203">
    <property type="component" value="Unassembled WGS sequence"/>
</dbReference>
<dbReference type="PANTHER" id="PTHR31286">
    <property type="entry name" value="GLYCINE-RICH CELL WALL STRUCTURAL PROTEIN 1.8-LIKE"/>
    <property type="match status" value="1"/>
</dbReference>
<accession>A0A1R3IWX4</accession>
<name>A0A1R3IWX4_9ROSI</name>
<proteinExistence type="predicted"/>
<evidence type="ECO:0000313" key="3">
    <source>
        <dbReference type="Proteomes" id="UP000187203"/>
    </source>
</evidence>
<protein>
    <recommendedName>
        <fullName evidence="1">DUF4283 domain-containing protein</fullName>
    </recommendedName>
</protein>
<dbReference type="InterPro" id="IPR040256">
    <property type="entry name" value="At4g02000-like"/>
</dbReference>
<reference evidence="3" key="1">
    <citation type="submission" date="2013-09" db="EMBL/GenBank/DDBJ databases">
        <title>Corchorus olitorius genome sequencing.</title>
        <authorList>
            <person name="Alam M."/>
            <person name="Haque M.S."/>
            <person name="Islam M.S."/>
            <person name="Emdad E.M."/>
            <person name="Islam M.M."/>
            <person name="Ahmed B."/>
            <person name="Halim A."/>
            <person name="Hossen Q.M.M."/>
            <person name="Hossain M.Z."/>
            <person name="Ahmed R."/>
            <person name="Khan M.M."/>
            <person name="Islam R."/>
            <person name="Rashid M.M."/>
            <person name="Khan S.A."/>
            <person name="Rahman M.S."/>
            <person name="Alam M."/>
            <person name="Yahiya A.S."/>
            <person name="Khan M.S."/>
            <person name="Azam M.S."/>
            <person name="Haque T."/>
            <person name="Lashkar M.Z.H."/>
            <person name="Akhand A.I."/>
            <person name="Morshed G."/>
            <person name="Roy S."/>
            <person name="Uddin K.S."/>
            <person name="Rabeya T."/>
            <person name="Hossain A.S."/>
            <person name="Chowdhury A."/>
            <person name="Snigdha A.R."/>
            <person name="Mortoza M.S."/>
            <person name="Matin S.A."/>
            <person name="Hoque S.M.E."/>
            <person name="Islam M.K."/>
            <person name="Roy D.K."/>
            <person name="Haider R."/>
            <person name="Moosa M.M."/>
            <person name="Elias S.M."/>
            <person name="Hasan A.M."/>
            <person name="Jahan S."/>
            <person name="Shafiuddin M."/>
            <person name="Mahmood N."/>
            <person name="Shommy N.S."/>
        </authorList>
    </citation>
    <scope>NUCLEOTIDE SEQUENCE [LARGE SCALE GENOMIC DNA]</scope>
    <source>
        <strain evidence="3">cv. O-4</strain>
    </source>
</reference>
<dbReference type="OrthoDB" id="1705899at2759"/>
<gene>
    <name evidence="2" type="ORF">COLO4_20806</name>
</gene>
<dbReference type="InterPro" id="IPR025558">
    <property type="entry name" value="DUF4283"/>
</dbReference>
<comment type="caution">
    <text evidence="2">The sequence shown here is derived from an EMBL/GenBank/DDBJ whole genome shotgun (WGS) entry which is preliminary data.</text>
</comment>
<evidence type="ECO:0000313" key="2">
    <source>
        <dbReference type="EMBL" id="OMO87082.1"/>
    </source>
</evidence>
<sequence length="116" mass="13390">MDLEIQLEEGDEASIALTRNIILGKILVNQVLNRRGVIRVLRGIWPSEVAPCIREVGDNLYGFSFKTEKERVRALEEGPWFVKESCMMMKKWQQGLNVSEMDFQTASFWIQIEGLN</sequence>
<organism evidence="2 3">
    <name type="scientific">Corchorus olitorius</name>
    <dbReference type="NCBI Taxonomy" id="93759"/>
    <lineage>
        <taxon>Eukaryota</taxon>
        <taxon>Viridiplantae</taxon>
        <taxon>Streptophyta</taxon>
        <taxon>Embryophyta</taxon>
        <taxon>Tracheophyta</taxon>
        <taxon>Spermatophyta</taxon>
        <taxon>Magnoliopsida</taxon>
        <taxon>eudicotyledons</taxon>
        <taxon>Gunneridae</taxon>
        <taxon>Pentapetalae</taxon>
        <taxon>rosids</taxon>
        <taxon>malvids</taxon>
        <taxon>Malvales</taxon>
        <taxon>Malvaceae</taxon>
        <taxon>Grewioideae</taxon>
        <taxon>Apeibeae</taxon>
        <taxon>Corchorus</taxon>
    </lineage>
</organism>